<name>S4NFP2_9NEOP</name>
<sequence>YLDRFKKANLDCHFVFKGGHVDKEKLDIHFDAKNRLHGRNYIPGVVYDDIVKPIFVKEIWFQILNEMGFKYYFVNDNDDYITECITSALKLSCPLLGNNMQYFFSQVQYIPERGTVIDEKNNLLCG</sequence>
<feature type="non-terminal residue" evidence="1">
    <location>
        <position position="126"/>
    </location>
</feature>
<accession>S4NFP2</accession>
<feature type="non-terminal residue" evidence="1">
    <location>
        <position position="1"/>
    </location>
</feature>
<reference evidence="1" key="2">
    <citation type="submission" date="2013-05" db="EMBL/GenBank/DDBJ databases">
        <authorList>
            <person name="Carter J.-M."/>
            <person name="Baker S.C."/>
            <person name="Pink R."/>
            <person name="Carter D.R.F."/>
            <person name="Collins A."/>
            <person name="Tomlin J."/>
            <person name="Gibbs M."/>
            <person name="Breuker C.J."/>
        </authorList>
    </citation>
    <scope>NUCLEOTIDE SEQUENCE</scope>
    <source>
        <tissue evidence="1">Ovary</tissue>
    </source>
</reference>
<reference evidence="1" key="1">
    <citation type="journal article" date="2013" name="BMC Genomics">
        <title>Unscrambling butterfly oogenesis.</title>
        <authorList>
            <person name="Carter J.M."/>
            <person name="Baker S.C."/>
            <person name="Pink R."/>
            <person name="Carter D.R."/>
            <person name="Collins A."/>
            <person name="Tomlin J."/>
            <person name="Gibbs M."/>
            <person name="Breuker C.J."/>
        </authorList>
    </citation>
    <scope>NUCLEOTIDE SEQUENCE</scope>
    <source>
        <tissue evidence="1">Ovary</tissue>
    </source>
</reference>
<dbReference type="EMBL" id="GAIX01014964">
    <property type="protein sequence ID" value="JAA77596.1"/>
    <property type="molecule type" value="Transcribed_RNA"/>
</dbReference>
<proteinExistence type="predicted"/>
<organism evidence="1">
    <name type="scientific">Pararge aegeria</name>
    <name type="common">speckled wood butterfly</name>
    <dbReference type="NCBI Taxonomy" id="116150"/>
    <lineage>
        <taxon>Eukaryota</taxon>
        <taxon>Metazoa</taxon>
        <taxon>Ecdysozoa</taxon>
        <taxon>Arthropoda</taxon>
        <taxon>Hexapoda</taxon>
        <taxon>Insecta</taxon>
        <taxon>Pterygota</taxon>
        <taxon>Neoptera</taxon>
        <taxon>Endopterygota</taxon>
        <taxon>Lepidoptera</taxon>
        <taxon>Glossata</taxon>
        <taxon>Ditrysia</taxon>
        <taxon>Papilionoidea</taxon>
        <taxon>Nymphalidae</taxon>
        <taxon>Satyrinae</taxon>
        <taxon>Satyrini</taxon>
        <taxon>Parargina</taxon>
        <taxon>Pararge</taxon>
    </lineage>
</organism>
<evidence type="ECO:0000313" key="1">
    <source>
        <dbReference type="EMBL" id="JAA77596.1"/>
    </source>
</evidence>
<dbReference type="AlphaFoldDB" id="S4NFP2"/>
<protein>
    <submittedName>
        <fullName evidence="1">Uncharacterized protein</fullName>
    </submittedName>
</protein>